<dbReference type="SUPFAM" id="SSF53474">
    <property type="entry name" value="alpha/beta-Hydrolases"/>
    <property type="match status" value="1"/>
</dbReference>
<evidence type="ECO:0000313" key="3">
    <source>
        <dbReference type="EMBL" id="KJA29447.1"/>
    </source>
</evidence>
<feature type="compositionally biased region" description="Polar residues" evidence="1">
    <location>
        <begin position="1"/>
        <end position="17"/>
    </location>
</feature>
<gene>
    <name evidence="3" type="ORF">HYPSUDRAFT_127796</name>
</gene>
<dbReference type="InterPro" id="IPR018712">
    <property type="entry name" value="Tle1-like_cat"/>
</dbReference>
<evidence type="ECO:0000259" key="2">
    <source>
        <dbReference type="Pfam" id="PF09994"/>
    </source>
</evidence>
<dbReference type="PANTHER" id="PTHR33840:SF1">
    <property type="entry name" value="TLE1 PHOSPHOLIPASE DOMAIN-CONTAINING PROTEIN"/>
    <property type="match status" value="1"/>
</dbReference>
<reference evidence="4" key="1">
    <citation type="submission" date="2014-04" db="EMBL/GenBank/DDBJ databases">
        <title>Evolutionary Origins and Diversification of the Mycorrhizal Mutualists.</title>
        <authorList>
            <consortium name="DOE Joint Genome Institute"/>
            <consortium name="Mycorrhizal Genomics Consortium"/>
            <person name="Kohler A."/>
            <person name="Kuo A."/>
            <person name="Nagy L.G."/>
            <person name="Floudas D."/>
            <person name="Copeland A."/>
            <person name="Barry K.W."/>
            <person name="Cichocki N."/>
            <person name="Veneault-Fourrey C."/>
            <person name="LaButti K."/>
            <person name="Lindquist E.A."/>
            <person name="Lipzen A."/>
            <person name="Lundell T."/>
            <person name="Morin E."/>
            <person name="Murat C."/>
            <person name="Riley R."/>
            <person name="Ohm R."/>
            <person name="Sun H."/>
            <person name="Tunlid A."/>
            <person name="Henrissat B."/>
            <person name="Grigoriev I.V."/>
            <person name="Hibbett D.S."/>
            <person name="Martin F."/>
        </authorList>
    </citation>
    <scope>NUCLEOTIDE SEQUENCE [LARGE SCALE GENOMIC DNA]</scope>
    <source>
        <strain evidence="4">FD-334 SS-4</strain>
    </source>
</reference>
<sequence length="592" mass="64797">MAHSTFLPSDSRTSLQHSAPEAGSISSTWTTSSQSQHSSASPEHPGERNATEGKRRSFKRIVVLCDGTWEDGIRDQQRSSYTNVLRLARSLHHEDARREREPPIPQVVFYQSGIGSGNNFYSEYIEADKVEDAYAFIAHNFIPGDEIFLFGFSRGAYTARMIAMFIGAIGVLTRKDMDHFGSIFLSFQNLGICKKEDIKKRTSLETFLAPWRSPDSEGHQRAAFGKNGFTVKCVGVWDTVGSLGLPHEIDPAHKDRHQLFSFPDCNLGEHIQTAYQALAINEMRKDFVCTKFIQSDAGKAKGQILKQTWFSGCHADIGGGYPVHDLSDLSLIWMAVSIPANVEKYLRIDVDYLQGLLNPVAPWGVQIPHDSRTGVFALTLKLQRTLPTAPNPQTNETVHASVVRQIHDKTTGALEGLAKAISAYPMLVAESMPLEDLVRETWPYNPRSPGAQAYESSPKRFLLEEVAPPPVQVAQTESIKVIRTDSWFSSLIRSVSSGSSGSRSRSSISTSSISTSNSTQPTDTEGLDSSSSMEVVKKSGIAVISATSIGASRRKRERVVNAVANSATVVVHSGNNVGLSANGQGMIKVPNV</sequence>
<dbReference type="EMBL" id="KN817519">
    <property type="protein sequence ID" value="KJA29447.1"/>
    <property type="molecule type" value="Genomic_DNA"/>
</dbReference>
<proteinExistence type="predicted"/>
<name>A0A0D2LMY0_HYPSF</name>
<dbReference type="STRING" id="945553.A0A0D2LMY0"/>
<dbReference type="PANTHER" id="PTHR33840">
    <property type="match status" value="1"/>
</dbReference>
<evidence type="ECO:0000313" key="4">
    <source>
        <dbReference type="Proteomes" id="UP000054270"/>
    </source>
</evidence>
<feature type="region of interest" description="Disordered" evidence="1">
    <location>
        <begin position="495"/>
        <end position="532"/>
    </location>
</feature>
<keyword evidence="4" id="KW-1185">Reference proteome</keyword>
<dbReference type="Proteomes" id="UP000054270">
    <property type="component" value="Unassembled WGS sequence"/>
</dbReference>
<dbReference type="OrthoDB" id="3057168at2759"/>
<feature type="compositionally biased region" description="Polar residues" evidence="1">
    <location>
        <begin position="520"/>
        <end position="532"/>
    </location>
</feature>
<feature type="compositionally biased region" description="Low complexity" evidence="1">
    <location>
        <begin position="495"/>
        <end position="519"/>
    </location>
</feature>
<dbReference type="Pfam" id="PF09994">
    <property type="entry name" value="T6SS_Tle1-like_cat"/>
    <property type="match status" value="1"/>
</dbReference>
<accession>A0A0D2LMY0</accession>
<evidence type="ECO:0000256" key="1">
    <source>
        <dbReference type="SAM" id="MobiDB-lite"/>
    </source>
</evidence>
<dbReference type="InterPro" id="IPR029058">
    <property type="entry name" value="AB_hydrolase_fold"/>
</dbReference>
<feature type="region of interest" description="Disordered" evidence="1">
    <location>
        <begin position="1"/>
        <end position="53"/>
    </location>
</feature>
<feature type="compositionally biased region" description="Basic and acidic residues" evidence="1">
    <location>
        <begin position="44"/>
        <end position="53"/>
    </location>
</feature>
<protein>
    <recommendedName>
        <fullName evidence="2">T6SS Phospholipase effector Tle1-like catalytic domain-containing protein</fullName>
    </recommendedName>
</protein>
<feature type="compositionally biased region" description="Low complexity" evidence="1">
    <location>
        <begin position="24"/>
        <end position="41"/>
    </location>
</feature>
<organism evidence="3 4">
    <name type="scientific">Hypholoma sublateritium (strain FD-334 SS-4)</name>
    <dbReference type="NCBI Taxonomy" id="945553"/>
    <lineage>
        <taxon>Eukaryota</taxon>
        <taxon>Fungi</taxon>
        <taxon>Dikarya</taxon>
        <taxon>Basidiomycota</taxon>
        <taxon>Agaricomycotina</taxon>
        <taxon>Agaricomycetes</taxon>
        <taxon>Agaricomycetidae</taxon>
        <taxon>Agaricales</taxon>
        <taxon>Agaricineae</taxon>
        <taxon>Strophariaceae</taxon>
        <taxon>Hypholoma</taxon>
    </lineage>
</organism>
<feature type="domain" description="T6SS Phospholipase effector Tle1-like catalytic" evidence="2">
    <location>
        <begin position="59"/>
        <end position="335"/>
    </location>
</feature>
<dbReference type="AlphaFoldDB" id="A0A0D2LMY0"/>
<dbReference type="OMA" id="MVANMIN"/>